<evidence type="ECO:0000259" key="10">
    <source>
        <dbReference type="PROSITE" id="PS50105"/>
    </source>
</evidence>
<accession>A0ABN7RTK0</accession>
<evidence type="ECO:0000256" key="4">
    <source>
        <dbReference type="ARBA" id="ARBA00022737"/>
    </source>
</evidence>
<evidence type="ECO:0000256" key="7">
    <source>
        <dbReference type="ARBA" id="ARBA00033987"/>
    </source>
</evidence>
<dbReference type="InterPro" id="IPR036770">
    <property type="entry name" value="Ankyrin_rpt-contain_sf"/>
</dbReference>
<proteinExistence type="inferred from homology"/>
<evidence type="ECO:0000256" key="1">
    <source>
        <dbReference type="ARBA" id="ARBA00012020"/>
    </source>
</evidence>
<dbReference type="Pfam" id="PF00536">
    <property type="entry name" value="SAM_1"/>
    <property type="match status" value="1"/>
</dbReference>
<keyword evidence="4" id="KW-0677">Repeat</keyword>
<keyword evidence="5 8" id="KW-0040">ANK repeat</keyword>
<gene>
    <name evidence="11" type="ORF">OKIOD_LOCUS2571</name>
</gene>
<name>A0ABN7RTK0_OIKDI</name>
<protein>
    <recommendedName>
        <fullName evidence="1">NAD(+) ADP-ribosyltransferase</fullName>
        <ecNumber evidence="1">2.4.2.30</ecNumber>
    </recommendedName>
</protein>
<feature type="coiled-coil region" evidence="9">
    <location>
        <begin position="278"/>
        <end position="305"/>
    </location>
</feature>
<dbReference type="Proteomes" id="UP001158576">
    <property type="component" value="Chromosome PAR"/>
</dbReference>
<feature type="domain" description="SAM" evidence="10">
    <location>
        <begin position="202"/>
        <end position="265"/>
    </location>
</feature>
<evidence type="ECO:0000256" key="2">
    <source>
        <dbReference type="ARBA" id="ARBA00022676"/>
    </source>
</evidence>
<dbReference type="PANTHER" id="PTHR24171">
    <property type="entry name" value="ANKYRIN REPEAT DOMAIN-CONTAINING PROTEIN 39-RELATED"/>
    <property type="match status" value="1"/>
</dbReference>
<dbReference type="Gene3D" id="1.25.40.20">
    <property type="entry name" value="Ankyrin repeat-containing domain"/>
    <property type="match status" value="1"/>
</dbReference>
<keyword evidence="2" id="KW-0328">Glycosyltransferase</keyword>
<dbReference type="InterPro" id="IPR013761">
    <property type="entry name" value="SAM/pointed_sf"/>
</dbReference>
<dbReference type="PANTHER" id="PTHR24171:SF8">
    <property type="entry name" value="BRCA1-ASSOCIATED RING DOMAIN PROTEIN 1"/>
    <property type="match status" value="1"/>
</dbReference>
<sequence>MIKMILKAGADPNLSAAGQGRGKYFQAISCVQDIKISLEQDTLNGADINAQNHYGCTPLMEAVANGHELVVQLLLEEGANADVKNFKNLSCMDIARQHGFHRISDLLSDASRRRLFASSTHPSGYQLGDSLPSINKGPAEFDRMMAQGGGNNFQVDDEIFQQKLRDLKINKSEKRLPVKQPSPEVHKMPQYQNPMMPQPTADGFGSIKEILDSIGLAKYETVFIEQDIDLQVFLTLSEQDLKEIGINLFGPRRKLANCISRIQEGLKTKINGVEQVYADRLQAKLAQEEAEREKVQSQMSELALLLKQEKQLRVIAEQFVQDSEVNNNRFQQILQTVLSEVEIMMRSEQSNGSLKERLNLLRRTLIRYCSQ</sequence>
<keyword evidence="3" id="KW-0548">Nucleotidyltransferase</keyword>
<feature type="repeat" description="ANK" evidence="8">
    <location>
        <begin position="54"/>
        <end position="86"/>
    </location>
</feature>
<dbReference type="SUPFAM" id="SSF47769">
    <property type="entry name" value="SAM/Pointed domain"/>
    <property type="match status" value="1"/>
</dbReference>
<evidence type="ECO:0000256" key="9">
    <source>
        <dbReference type="SAM" id="Coils"/>
    </source>
</evidence>
<dbReference type="PROSITE" id="PS50088">
    <property type="entry name" value="ANK_REPEAT"/>
    <property type="match status" value="1"/>
</dbReference>
<evidence type="ECO:0000256" key="8">
    <source>
        <dbReference type="PROSITE-ProRule" id="PRU00023"/>
    </source>
</evidence>
<reference evidence="11 12" key="1">
    <citation type="submission" date="2021-04" db="EMBL/GenBank/DDBJ databases">
        <authorList>
            <person name="Bliznina A."/>
        </authorList>
    </citation>
    <scope>NUCLEOTIDE SEQUENCE [LARGE SCALE GENOMIC DNA]</scope>
</reference>
<comment type="catalytic activity">
    <reaction evidence="7">
        <text>NAD(+) + (ADP-D-ribosyl)n-acceptor = nicotinamide + (ADP-D-ribosyl)n+1-acceptor + H(+).</text>
        <dbReference type="EC" id="2.4.2.30"/>
    </reaction>
</comment>
<keyword evidence="12" id="KW-1185">Reference proteome</keyword>
<dbReference type="InterPro" id="IPR001660">
    <property type="entry name" value="SAM"/>
</dbReference>
<keyword evidence="3" id="KW-0808">Transferase</keyword>
<evidence type="ECO:0000313" key="12">
    <source>
        <dbReference type="Proteomes" id="UP001158576"/>
    </source>
</evidence>
<dbReference type="Gene3D" id="1.10.150.50">
    <property type="entry name" value="Transcription Factor, Ets-1"/>
    <property type="match status" value="1"/>
</dbReference>
<evidence type="ECO:0000313" key="11">
    <source>
        <dbReference type="EMBL" id="CAG5085792.1"/>
    </source>
</evidence>
<dbReference type="EMBL" id="OU015568">
    <property type="protein sequence ID" value="CAG5085792.1"/>
    <property type="molecule type" value="Genomic_DNA"/>
</dbReference>
<keyword evidence="9" id="KW-0175">Coiled coil</keyword>
<dbReference type="SMART" id="SM00454">
    <property type="entry name" value="SAM"/>
    <property type="match status" value="1"/>
</dbReference>
<dbReference type="SUPFAM" id="SSF48403">
    <property type="entry name" value="Ankyrin repeat"/>
    <property type="match status" value="1"/>
</dbReference>
<dbReference type="PROSITE" id="PS50105">
    <property type="entry name" value="SAM_DOMAIN"/>
    <property type="match status" value="1"/>
</dbReference>
<dbReference type="Pfam" id="PF00023">
    <property type="entry name" value="Ank"/>
    <property type="match status" value="1"/>
</dbReference>
<comment type="similarity">
    <text evidence="6">Belongs to the ARTD/PARP family.</text>
</comment>
<evidence type="ECO:0000256" key="3">
    <source>
        <dbReference type="ARBA" id="ARBA00022695"/>
    </source>
</evidence>
<evidence type="ECO:0000256" key="6">
    <source>
        <dbReference type="ARBA" id="ARBA00024347"/>
    </source>
</evidence>
<organism evidence="11 12">
    <name type="scientific">Oikopleura dioica</name>
    <name type="common">Tunicate</name>
    <dbReference type="NCBI Taxonomy" id="34765"/>
    <lineage>
        <taxon>Eukaryota</taxon>
        <taxon>Metazoa</taxon>
        <taxon>Chordata</taxon>
        <taxon>Tunicata</taxon>
        <taxon>Appendicularia</taxon>
        <taxon>Copelata</taxon>
        <taxon>Oikopleuridae</taxon>
        <taxon>Oikopleura</taxon>
    </lineage>
</organism>
<dbReference type="SMART" id="SM00248">
    <property type="entry name" value="ANK"/>
    <property type="match status" value="1"/>
</dbReference>
<evidence type="ECO:0000256" key="5">
    <source>
        <dbReference type="ARBA" id="ARBA00023043"/>
    </source>
</evidence>
<dbReference type="PROSITE" id="PS50297">
    <property type="entry name" value="ANK_REP_REGION"/>
    <property type="match status" value="1"/>
</dbReference>
<dbReference type="InterPro" id="IPR002110">
    <property type="entry name" value="Ankyrin_rpt"/>
</dbReference>
<dbReference type="EC" id="2.4.2.30" evidence="1"/>